<dbReference type="RefSeq" id="WP_085617908.1">
    <property type="nucleotide sequence ID" value="NZ_JBLXAE010000005.1"/>
</dbReference>
<dbReference type="Proteomes" id="UP000193396">
    <property type="component" value="Unassembled WGS sequence"/>
</dbReference>
<protein>
    <submittedName>
        <fullName evidence="1">Transcriptional regulator</fullName>
    </submittedName>
</protein>
<reference evidence="1 2" key="1">
    <citation type="submission" date="2014-03" db="EMBL/GenBank/DDBJ databases">
        <title>The draft genome sequence of Thalassospira alkalitolerans JCM 18968.</title>
        <authorList>
            <person name="Lai Q."/>
            <person name="Shao Z."/>
        </authorList>
    </citation>
    <scope>NUCLEOTIDE SEQUENCE [LARGE SCALE GENOMIC DNA]</scope>
    <source>
        <strain evidence="1 2">JCM 18968</strain>
    </source>
</reference>
<dbReference type="AlphaFoldDB" id="A0A1Y2LCI6"/>
<evidence type="ECO:0000313" key="2">
    <source>
        <dbReference type="Proteomes" id="UP000193396"/>
    </source>
</evidence>
<proteinExistence type="predicted"/>
<accession>A0A1Y2LCI6</accession>
<dbReference type="STRING" id="1293890.TALK_08695"/>
<keyword evidence="2" id="KW-1185">Reference proteome</keyword>
<evidence type="ECO:0000313" key="1">
    <source>
        <dbReference type="EMBL" id="OSQ48343.1"/>
    </source>
</evidence>
<gene>
    <name evidence="1" type="ORF">TALK_08695</name>
</gene>
<organism evidence="1 2">
    <name type="scientific">Thalassospira alkalitolerans</name>
    <dbReference type="NCBI Taxonomy" id="1293890"/>
    <lineage>
        <taxon>Bacteria</taxon>
        <taxon>Pseudomonadati</taxon>
        <taxon>Pseudomonadota</taxon>
        <taxon>Alphaproteobacteria</taxon>
        <taxon>Rhodospirillales</taxon>
        <taxon>Thalassospiraceae</taxon>
        <taxon>Thalassospira</taxon>
    </lineage>
</organism>
<dbReference type="EMBL" id="JFKB01000005">
    <property type="protein sequence ID" value="OSQ48343.1"/>
    <property type="molecule type" value="Genomic_DNA"/>
</dbReference>
<comment type="caution">
    <text evidence="1">The sequence shown here is derived from an EMBL/GenBank/DDBJ whole genome shotgun (WGS) entry which is preliminary data.</text>
</comment>
<sequence length="184" mass="20560">MTHFDWGTREIVTPENKTNKKKAQIIPPQMDLKRRAVNFVKGFDINLSPQQLEELEQVVQRSKETFVRDIGKELTDCRKVVVAAVGDLSKSPGALEHSADLAYSVKSLGGTFQYPLMTQIAKSLEIFVADRTKANMKQLLVIQLHIDSLYVILASRVTGFGTTVEQATVAALSKLSERCELPRE</sequence>
<name>A0A1Y2LCI6_9PROT</name>
<dbReference type="OrthoDB" id="9786548at2"/>